<dbReference type="RefSeq" id="WP_275110460.1">
    <property type="nucleotide sequence ID" value="NZ_JAKJSC010000002.1"/>
</dbReference>
<organism evidence="1 2">
    <name type="scientific">Paralabilibaculum antarcticum</name>
    <dbReference type="NCBI Taxonomy" id="2912572"/>
    <lineage>
        <taxon>Bacteria</taxon>
        <taxon>Pseudomonadati</taxon>
        <taxon>Bacteroidota</taxon>
        <taxon>Bacteroidia</taxon>
        <taxon>Marinilabiliales</taxon>
        <taxon>Marinifilaceae</taxon>
        <taxon>Paralabilibaculum</taxon>
    </lineage>
</organism>
<reference evidence="1 2" key="1">
    <citation type="submission" date="2022-01" db="EMBL/GenBank/DDBJ databases">
        <title>Labilibaculum sp. nov, a marine bacterium isolated from Antarctica.</title>
        <authorList>
            <person name="Dai W."/>
        </authorList>
    </citation>
    <scope>NUCLEOTIDE SEQUENCE [LARGE SCALE GENOMIC DNA]</scope>
    <source>
        <strain evidence="1 2">DW002</strain>
    </source>
</reference>
<dbReference type="EMBL" id="JAKJSC010000002">
    <property type="protein sequence ID" value="MDE5419131.1"/>
    <property type="molecule type" value="Genomic_DNA"/>
</dbReference>
<evidence type="ECO:0000313" key="1">
    <source>
        <dbReference type="EMBL" id="MDE5419131.1"/>
    </source>
</evidence>
<sequence length="162" mass="17148">MAQKKVVTVGMELLKTVAGVTVGRYACVMGGNALKVNEEADPKKAKIKKIAIGGGVLAVGTIGALKAPQELKSVFAGVATAGVLAAVTPFAKEDKGFIPALHGSLGTATLDDEDQKIALELNSLEDYQAIIDEEQEDDDYMDRNLRGTEQEIEGDEMVIEVN</sequence>
<protein>
    <submittedName>
        <fullName evidence="1">Uncharacterized protein</fullName>
    </submittedName>
</protein>
<accession>A0ABT5VV03</accession>
<evidence type="ECO:0000313" key="2">
    <source>
        <dbReference type="Proteomes" id="UP001528920"/>
    </source>
</evidence>
<comment type="caution">
    <text evidence="1">The sequence shown here is derived from an EMBL/GenBank/DDBJ whole genome shotgun (WGS) entry which is preliminary data.</text>
</comment>
<dbReference type="Proteomes" id="UP001528920">
    <property type="component" value="Unassembled WGS sequence"/>
</dbReference>
<gene>
    <name evidence="1" type="ORF">L3049_14115</name>
</gene>
<keyword evidence="2" id="KW-1185">Reference proteome</keyword>
<name>A0ABT5VV03_9BACT</name>
<proteinExistence type="predicted"/>